<feature type="transmembrane region" description="Helical" evidence="7">
    <location>
        <begin position="206"/>
        <end position="226"/>
    </location>
</feature>
<dbReference type="Proteomes" id="UP000019254">
    <property type="component" value="Unassembled WGS sequence"/>
</dbReference>
<accession>W7C1P4</accession>
<keyword evidence="3 7" id="KW-0812">Transmembrane</keyword>
<feature type="binding site" evidence="6">
    <location>
        <position position="209"/>
    </location>
    <ligand>
        <name>Zn(2+)</name>
        <dbReference type="ChEBI" id="CHEBI:29105"/>
    </ligand>
</feature>
<protein>
    <submittedName>
        <fullName evidence="8">Hemolysin III</fullName>
    </submittedName>
</protein>
<feature type="transmembrane region" description="Helical" evidence="7">
    <location>
        <begin position="100"/>
        <end position="118"/>
    </location>
</feature>
<dbReference type="NCBIfam" id="TIGR01065">
    <property type="entry name" value="hlyIII"/>
    <property type="match status" value="1"/>
</dbReference>
<keyword evidence="9" id="KW-1185">Reference proteome</keyword>
<feature type="transmembrane region" description="Helical" evidence="7">
    <location>
        <begin position="124"/>
        <end position="143"/>
    </location>
</feature>
<comment type="subcellular location">
    <subcellularLocation>
        <location evidence="1">Endomembrane system</location>
        <topology evidence="1">Multi-pass membrane protein</topology>
    </subcellularLocation>
</comment>
<dbReference type="InterPro" id="IPR005744">
    <property type="entry name" value="Hy-lIII"/>
</dbReference>
<organism evidence="8 9">
    <name type="scientific">Listeria cornellensis FSL F6-0969</name>
    <dbReference type="NCBI Taxonomy" id="1265820"/>
    <lineage>
        <taxon>Bacteria</taxon>
        <taxon>Bacillati</taxon>
        <taxon>Bacillota</taxon>
        <taxon>Bacilli</taxon>
        <taxon>Bacillales</taxon>
        <taxon>Listeriaceae</taxon>
        <taxon>Listeria</taxon>
    </lineage>
</organism>
<sequence>MIRTRIENLIFQKSLVIKMHEAYNWKEEVANAVTHGIGFLLSIPALVMLIVFAVQRDNPIYLVSFLIYGISLMLLYFCSTMLHSFKPGKAKRLFNILDHAAIYVLIAGSYTPLVLITLRGSLGWTLFGVIWGLAAAGIVYKCFLLGKWQLISTLFYLLMGWLVMIAIKPLYLTLEPVGFWLLVSGGIMFTVGAVFYSIPKVPYMHAIWHLFVIAGTGFMYFCVLFYV</sequence>
<evidence type="ECO:0000256" key="4">
    <source>
        <dbReference type="ARBA" id="ARBA00022989"/>
    </source>
</evidence>
<evidence type="ECO:0000256" key="6">
    <source>
        <dbReference type="PIRSR" id="PIRSR604254-1"/>
    </source>
</evidence>
<feature type="transmembrane region" description="Helical" evidence="7">
    <location>
        <begin position="177"/>
        <end position="199"/>
    </location>
</feature>
<keyword evidence="6" id="KW-0479">Metal-binding</keyword>
<feature type="binding site" evidence="6">
    <location>
        <position position="205"/>
    </location>
    <ligand>
        <name>Zn(2+)</name>
        <dbReference type="ChEBI" id="CHEBI:29105"/>
    </ligand>
</feature>
<dbReference type="STRING" id="1265820.PCORN_06610"/>
<comment type="similarity">
    <text evidence="2">Belongs to the UPF0073 (Hly-III) family.</text>
</comment>
<feature type="transmembrane region" description="Helical" evidence="7">
    <location>
        <begin position="29"/>
        <end position="54"/>
    </location>
</feature>
<evidence type="ECO:0000256" key="3">
    <source>
        <dbReference type="ARBA" id="ARBA00022692"/>
    </source>
</evidence>
<dbReference type="GO" id="GO:0046872">
    <property type="term" value="F:metal ion binding"/>
    <property type="evidence" value="ECO:0007669"/>
    <property type="project" value="UniProtKB-KW"/>
</dbReference>
<evidence type="ECO:0000256" key="1">
    <source>
        <dbReference type="ARBA" id="ARBA00004127"/>
    </source>
</evidence>
<dbReference type="PANTHER" id="PTHR20855">
    <property type="entry name" value="ADIPOR/PROGESTIN RECEPTOR-RELATED"/>
    <property type="match status" value="1"/>
</dbReference>
<dbReference type="PATRIC" id="fig|1265820.5.peg.1294"/>
<keyword evidence="5 7" id="KW-0472">Membrane</keyword>
<gene>
    <name evidence="8" type="ORF">PCORN_06610</name>
</gene>
<dbReference type="InterPro" id="IPR004254">
    <property type="entry name" value="AdipoR/HlyIII-related"/>
</dbReference>
<name>W7C1P4_9LIST</name>
<evidence type="ECO:0000256" key="7">
    <source>
        <dbReference type="SAM" id="Phobius"/>
    </source>
</evidence>
<proteinExistence type="inferred from homology"/>
<keyword evidence="4 7" id="KW-1133">Transmembrane helix</keyword>
<dbReference type="AlphaFoldDB" id="W7C1P4"/>
<dbReference type="GO" id="GO:0140911">
    <property type="term" value="F:pore-forming activity"/>
    <property type="evidence" value="ECO:0007669"/>
    <property type="project" value="InterPro"/>
</dbReference>
<dbReference type="Pfam" id="PF03006">
    <property type="entry name" value="HlyIII"/>
    <property type="match status" value="1"/>
</dbReference>
<evidence type="ECO:0000313" key="9">
    <source>
        <dbReference type="Proteomes" id="UP000019254"/>
    </source>
</evidence>
<dbReference type="PANTHER" id="PTHR20855:SF129">
    <property type="entry name" value="HEMOLYSIN-3 HOMOLOG"/>
    <property type="match status" value="1"/>
</dbReference>
<evidence type="ECO:0000313" key="8">
    <source>
        <dbReference type="EMBL" id="EUJ31140.1"/>
    </source>
</evidence>
<feature type="transmembrane region" description="Helical" evidence="7">
    <location>
        <begin position="60"/>
        <end position="79"/>
    </location>
</feature>
<keyword evidence="6" id="KW-0862">Zinc</keyword>
<dbReference type="GO" id="GO:0012505">
    <property type="term" value="C:endomembrane system"/>
    <property type="evidence" value="ECO:0007669"/>
    <property type="project" value="UniProtKB-SubCell"/>
</dbReference>
<comment type="caution">
    <text evidence="8">The sequence shown here is derived from an EMBL/GenBank/DDBJ whole genome shotgun (WGS) entry which is preliminary data.</text>
</comment>
<reference evidence="8 9" key="1">
    <citation type="journal article" date="2014" name="Int. J. Syst. Evol. Microbiol.">
        <title>Listeria floridensis sp. nov., Listeria aquatica sp. nov., Listeria cornellensis sp. nov., Listeria riparia sp. nov. and Listeria grandensis sp. nov., from agricultural and natural environments.</title>
        <authorList>
            <person name="den Bakker H.C."/>
            <person name="Warchocki S."/>
            <person name="Wright E.M."/>
            <person name="Allred A.F."/>
            <person name="Ahlstrom C."/>
            <person name="Manuel C.S."/>
            <person name="Stasiewicz M.J."/>
            <person name="Burrell A."/>
            <person name="Roof S."/>
            <person name="Strawn L."/>
            <person name="Fortes E.D."/>
            <person name="Nightingale K.K."/>
            <person name="Kephart D."/>
            <person name="Wiedmann M."/>
        </authorList>
    </citation>
    <scope>NUCLEOTIDE SEQUENCE [LARGE SCALE GENOMIC DNA]</scope>
    <source>
        <strain evidence="9">FSL F6-969</strain>
    </source>
</reference>
<evidence type="ECO:0000256" key="5">
    <source>
        <dbReference type="ARBA" id="ARBA00023136"/>
    </source>
</evidence>
<feature type="binding site" evidence="6">
    <location>
        <position position="83"/>
    </location>
    <ligand>
        <name>Zn(2+)</name>
        <dbReference type="ChEBI" id="CHEBI:29105"/>
    </ligand>
</feature>
<feature type="transmembrane region" description="Helical" evidence="7">
    <location>
        <begin position="150"/>
        <end position="171"/>
    </location>
</feature>
<evidence type="ECO:0000256" key="2">
    <source>
        <dbReference type="ARBA" id="ARBA00008488"/>
    </source>
</evidence>
<dbReference type="EMBL" id="AODE01000013">
    <property type="protein sequence ID" value="EUJ31140.1"/>
    <property type="molecule type" value="Genomic_DNA"/>
</dbReference>
<dbReference type="GO" id="GO:0016020">
    <property type="term" value="C:membrane"/>
    <property type="evidence" value="ECO:0007669"/>
    <property type="project" value="InterPro"/>
</dbReference>